<dbReference type="InterPro" id="IPR050312">
    <property type="entry name" value="IolE/XylAMocC-like"/>
</dbReference>
<name>A0A3D9KDE8_9BACL</name>
<dbReference type="SUPFAM" id="SSF51658">
    <property type="entry name" value="Xylose isomerase-like"/>
    <property type="match status" value="1"/>
</dbReference>
<dbReference type="PANTHER" id="PTHR12110">
    <property type="entry name" value="HYDROXYPYRUVATE ISOMERASE"/>
    <property type="match status" value="1"/>
</dbReference>
<protein>
    <submittedName>
        <fullName evidence="2">Sugar phosphate isomerase/epimerase</fullName>
    </submittedName>
</protein>
<keyword evidence="3" id="KW-1185">Reference proteome</keyword>
<accession>A0A3D9KDE8</accession>
<reference evidence="2 3" key="1">
    <citation type="submission" date="2018-07" db="EMBL/GenBank/DDBJ databases">
        <title>Genomic Encyclopedia of Type Strains, Phase III (KMG-III): the genomes of soil and plant-associated and newly described type strains.</title>
        <authorList>
            <person name="Whitman W."/>
        </authorList>
    </citation>
    <scope>NUCLEOTIDE SEQUENCE [LARGE SCALE GENOMIC DNA]</scope>
    <source>
        <strain evidence="2 3">CECT 7287</strain>
    </source>
</reference>
<sequence length="328" mass="36169">MRGLVKFTMKSGVFIVLFAQQSFEQALDTVKAAGLQAVEIGTGGFPGTAHVNAREIVNDDAAIRGIREAVDSRGLTISALSCHGNPLHPDKATAQSDHEDFVATVQLAEKLGVDTVITFSGCPGDSEGAKYPSWVTCPWPPDFLTVLEWQWNEVAIPYWKEQSAFARKHNIKIAIEAHPGFLVYNTETALRLRSEAGDNIGVNFDPSHLFWQGMDPIECVKALGDSIYHVHAKDTKIDKRNTALNGVLDTKHYGDILNRSFVFRTVGYGHDDEFWKDLVSTLRLVGYDGVISIEHEDGIMSVNEGFTKAAGFLNSLILKESAGEMWWA</sequence>
<dbReference type="PANTHER" id="PTHR12110:SF21">
    <property type="entry name" value="XYLOSE ISOMERASE-LIKE TIM BARREL DOMAIN-CONTAINING PROTEIN"/>
    <property type="match status" value="1"/>
</dbReference>
<dbReference type="Pfam" id="PF01261">
    <property type="entry name" value="AP_endonuc_2"/>
    <property type="match status" value="1"/>
</dbReference>
<keyword evidence="2" id="KW-0413">Isomerase</keyword>
<dbReference type="AlphaFoldDB" id="A0A3D9KDE8"/>
<feature type="domain" description="Xylose isomerase-like TIM barrel" evidence="1">
    <location>
        <begin position="28"/>
        <end position="314"/>
    </location>
</feature>
<dbReference type="EMBL" id="QRDZ01000006">
    <property type="protein sequence ID" value="RED84160.1"/>
    <property type="molecule type" value="Genomic_DNA"/>
</dbReference>
<proteinExistence type="predicted"/>
<comment type="caution">
    <text evidence="2">The sequence shown here is derived from an EMBL/GenBank/DDBJ whole genome shotgun (WGS) entry which is preliminary data.</text>
</comment>
<evidence type="ECO:0000313" key="3">
    <source>
        <dbReference type="Proteomes" id="UP000256977"/>
    </source>
</evidence>
<dbReference type="InterPro" id="IPR013022">
    <property type="entry name" value="Xyl_isomerase-like_TIM-brl"/>
</dbReference>
<evidence type="ECO:0000259" key="1">
    <source>
        <dbReference type="Pfam" id="PF01261"/>
    </source>
</evidence>
<dbReference type="GO" id="GO:0016853">
    <property type="term" value="F:isomerase activity"/>
    <property type="evidence" value="ECO:0007669"/>
    <property type="project" value="UniProtKB-KW"/>
</dbReference>
<evidence type="ECO:0000313" key="2">
    <source>
        <dbReference type="EMBL" id="RED84160.1"/>
    </source>
</evidence>
<gene>
    <name evidence="2" type="ORF">DFP98_10630</name>
</gene>
<dbReference type="Proteomes" id="UP000256977">
    <property type="component" value="Unassembled WGS sequence"/>
</dbReference>
<dbReference type="InterPro" id="IPR036237">
    <property type="entry name" value="Xyl_isomerase-like_sf"/>
</dbReference>
<organism evidence="2 3">
    <name type="scientific">Cohnella phaseoli</name>
    <dbReference type="NCBI Taxonomy" id="456490"/>
    <lineage>
        <taxon>Bacteria</taxon>
        <taxon>Bacillati</taxon>
        <taxon>Bacillota</taxon>
        <taxon>Bacilli</taxon>
        <taxon>Bacillales</taxon>
        <taxon>Paenibacillaceae</taxon>
        <taxon>Cohnella</taxon>
    </lineage>
</organism>
<dbReference type="Gene3D" id="3.20.20.150">
    <property type="entry name" value="Divalent-metal-dependent TIM barrel enzymes"/>
    <property type="match status" value="1"/>
</dbReference>